<reference evidence="6" key="1">
    <citation type="submission" date="2020-10" db="EMBL/GenBank/DDBJ databases">
        <title>High-Quality Genome Resource of Clonostachys rosea strain S41 by Oxford Nanopore Long-Read Sequencing.</title>
        <authorList>
            <person name="Wang H."/>
        </authorList>
    </citation>
    <scope>NUCLEOTIDE SEQUENCE</scope>
    <source>
        <strain evidence="6">S41</strain>
    </source>
</reference>
<keyword evidence="3" id="KW-0274">FAD</keyword>
<dbReference type="Gene3D" id="3.30.43.10">
    <property type="entry name" value="Uridine Diphospho-n-acetylenolpyruvylglucosamine Reductase, domain 2"/>
    <property type="match status" value="1"/>
</dbReference>
<dbReference type="InterPro" id="IPR016170">
    <property type="entry name" value="Cytok_DH_C_sf"/>
</dbReference>
<dbReference type="InterPro" id="IPR016169">
    <property type="entry name" value="FAD-bd_PCMH_sub2"/>
</dbReference>
<dbReference type="AlphaFoldDB" id="A0A8H7KF65"/>
<dbReference type="Gene3D" id="3.30.465.10">
    <property type="match status" value="1"/>
</dbReference>
<comment type="caution">
    <text evidence="6">The sequence shown here is derived from an EMBL/GenBank/DDBJ whole genome shotgun (WGS) entry which is preliminary data.</text>
</comment>
<comment type="cofactor">
    <cofactor evidence="1">
        <name>FAD</name>
        <dbReference type="ChEBI" id="CHEBI:57692"/>
    </cofactor>
</comment>
<dbReference type="InterPro" id="IPR004113">
    <property type="entry name" value="FAD-bd_oxidored_4_C"/>
</dbReference>
<sequence length="563" mass="62696">MVSLTALHALRDDELITPPDVTAAGLREALTEMAKVVGDNNVIVHTAKSMKPDTEGQYYNLPKEHDLFYILEKEHFLASAVVSPGSTVEVSAIVKLANKYLTPLWPVSMGRNLGYGGSAPRLRGSIVLDMGHRMNRVLEVSDRDCTCLLEPGVSYFDLYNYLQSNGHKQLWIDNPDLGGGSVIGNTLDRGAGYTPYGEHFSMHCGMEVVLPNGEVMRTGMGALPGNNTWQTFQYGFGPYPDGIFSQSNFGIVTKMGVWLMPDPGGYQAYLFSFPKEADLPEIIERIRVLRIAGVIMNAPTIRNTLIDAAVYGPKSDYTSNKGVLTSEEVDAIAKKIKVGRWNIYGAMYGPEPMRDLQWAALKASFMEIPGATYEFPKPRAEGEPRSILHMREETLKGLPNTYELGWLDWTCPRGSLLGFSPISPATGVDALKQYEMVTKRFREFGFDYMGTFVVGWRELHHIVCLTFDKSDPKQRKKAHRCIELLIDDAAAEGYGEYRTHLCFMDQIASVYNWNGGASLKFNETLKDALDPKGILAPGKSGVWPARLRGRGFELKRSQEPHKL</sequence>
<dbReference type="GO" id="GO:0008720">
    <property type="term" value="F:D-lactate dehydrogenase (NAD+) activity"/>
    <property type="evidence" value="ECO:0007669"/>
    <property type="project" value="TreeGrafter"/>
</dbReference>
<evidence type="ECO:0000256" key="1">
    <source>
        <dbReference type="ARBA" id="ARBA00001974"/>
    </source>
</evidence>
<dbReference type="InterPro" id="IPR016164">
    <property type="entry name" value="FAD-linked_Oxase-like_C"/>
</dbReference>
<protein>
    <recommendedName>
        <fullName evidence="5">FAD-binding PCMH-type domain-containing protein</fullName>
    </recommendedName>
</protein>
<dbReference type="Gene3D" id="1.10.45.10">
    <property type="entry name" value="Vanillyl-alcohol Oxidase, Chain A, domain 4"/>
    <property type="match status" value="1"/>
</dbReference>
<keyword evidence="2" id="KW-0285">Flavoprotein</keyword>
<dbReference type="Gene3D" id="3.40.462.10">
    <property type="entry name" value="FAD-linked oxidases, C-terminal domain"/>
    <property type="match status" value="1"/>
</dbReference>
<dbReference type="GO" id="GO:0005739">
    <property type="term" value="C:mitochondrion"/>
    <property type="evidence" value="ECO:0007669"/>
    <property type="project" value="TreeGrafter"/>
</dbReference>
<gene>
    <name evidence="6" type="ORF">IM811_016532</name>
</gene>
<dbReference type="SUPFAM" id="SSF56176">
    <property type="entry name" value="FAD-binding/transporter-associated domain-like"/>
    <property type="match status" value="1"/>
</dbReference>
<dbReference type="Proteomes" id="UP000616885">
    <property type="component" value="Unassembled WGS sequence"/>
</dbReference>
<evidence type="ECO:0000256" key="2">
    <source>
        <dbReference type="ARBA" id="ARBA00022630"/>
    </source>
</evidence>
<dbReference type="InterPro" id="IPR016171">
    <property type="entry name" value="Vanillyl_alc_oxidase_C-sub2"/>
</dbReference>
<organism evidence="6 7">
    <name type="scientific">Bionectria ochroleuca</name>
    <name type="common">Gliocladium roseum</name>
    <dbReference type="NCBI Taxonomy" id="29856"/>
    <lineage>
        <taxon>Eukaryota</taxon>
        <taxon>Fungi</taxon>
        <taxon>Dikarya</taxon>
        <taxon>Ascomycota</taxon>
        <taxon>Pezizomycotina</taxon>
        <taxon>Sordariomycetes</taxon>
        <taxon>Hypocreomycetidae</taxon>
        <taxon>Hypocreales</taxon>
        <taxon>Bionectriaceae</taxon>
        <taxon>Clonostachys</taxon>
    </lineage>
</organism>
<dbReference type="GO" id="GO:0071949">
    <property type="term" value="F:FAD binding"/>
    <property type="evidence" value="ECO:0007669"/>
    <property type="project" value="InterPro"/>
</dbReference>
<dbReference type="PANTHER" id="PTHR11748">
    <property type="entry name" value="D-LACTATE DEHYDROGENASE"/>
    <property type="match status" value="1"/>
</dbReference>
<accession>A0A8H7KF65</accession>
<dbReference type="EMBL" id="JADCTT010000008">
    <property type="protein sequence ID" value="KAF9748737.1"/>
    <property type="molecule type" value="Genomic_DNA"/>
</dbReference>
<dbReference type="PROSITE" id="PS51387">
    <property type="entry name" value="FAD_PCMH"/>
    <property type="match status" value="1"/>
</dbReference>
<evidence type="ECO:0000313" key="7">
    <source>
        <dbReference type="Proteomes" id="UP000616885"/>
    </source>
</evidence>
<dbReference type="InterPro" id="IPR036318">
    <property type="entry name" value="FAD-bd_PCMH-like_sf"/>
</dbReference>
<evidence type="ECO:0000259" key="5">
    <source>
        <dbReference type="PROSITE" id="PS51387"/>
    </source>
</evidence>
<evidence type="ECO:0000256" key="3">
    <source>
        <dbReference type="ARBA" id="ARBA00022827"/>
    </source>
</evidence>
<evidence type="ECO:0000313" key="6">
    <source>
        <dbReference type="EMBL" id="KAF9748737.1"/>
    </source>
</evidence>
<dbReference type="PANTHER" id="PTHR11748:SF114">
    <property type="entry name" value="ARYL-ALCOHOL OXIDASE VANILLYL-ALCOHOL OXIDASE (AFU_ORTHOLOGUE AFUA_3G09500)-RELATED"/>
    <property type="match status" value="1"/>
</dbReference>
<name>A0A8H7KF65_BIOOC</name>
<dbReference type="Pfam" id="PF02913">
    <property type="entry name" value="FAD-oxidase_C"/>
    <property type="match status" value="1"/>
</dbReference>
<dbReference type="GO" id="GO:1903457">
    <property type="term" value="P:lactate catabolic process"/>
    <property type="evidence" value="ECO:0007669"/>
    <property type="project" value="TreeGrafter"/>
</dbReference>
<dbReference type="SUPFAM" id="SSF55103">
    <property type="entry name" value="FAD-linked oxidases, C-terminal domain"/>
    <property type="match status" value="1"/>
</dbReference>
<evidence type="ECO:0000256" key="4">
    <source>
        <dbReference type="ARBA" id="ARBA00023002"/>
    </source>
</evidence>
<dbReference type="InterPro" id="IPR016166">
    <property type="entry name" value="FAD-bd_PCMH"/>
</dbReference>
<dbReference type="InterPro" id="IPR006094">
    <property type="entry name" value="Oxid_FAD_bind_N"/>
</dbReference>
<dbReference type="InterPro" id="IPR016167">
    <property type="entry name" value="FAD-bd_PCMH_sub1"/>
</dbReference>
<proteinExistence type="predicted"/>
<dbReference type="GO" id="GO:0004458">
    <property type="term" value="F:D-lactate dehydrogenase (cytochrome) activity"/>
    <property type="evidence" value="ECO:0007669"/>
    <property type="project" value="TreeGrafter"/>
</dbReference>
<dbReference type="Pfam" id="PF01565">
    <property type="entry name" value="FAD_binding_4"/>
    <property type="match status" value="1"/>
</dbReference>
<feature type="domain" description="FAD-binding PCMH-type" evidence="5">
    <location>
        <begin position="74"/>
        <end position="262"/>
    </location>
</feature>
<keyword evidence="4" id="KW-0560">Oxidoreductase</keyword>